<sequence>MVKYLKQYELFYKKAGVDFKAAQNLYEDFQNGDSELDLEIIFFHLQQTAEKLLKALLSFMKINFPKIHDLEELLNIIRQNNIDLQTDNEKLTDLGDYAVEGRYSIIHDDFEDAKEYFSLISTLKSDIEKIIFQKSSNAGNTV</sequence>
<dbReference type="Proteomes" id="UP000886047">
    <property type="component" value="Unassembled WGS sequence"/>
</dbReference>
<gene>
    <name evidence="2" type="ORF">ENN90_00865</name>
</gene>
<proteinExistence type="predicted"/>
<protein>
    <submittedName>
        <fullName evidence="2">HEPN domain-containing protein</fullName>
    </submittedName>
</protein>
<dbReference type="SUPFAM" id="SSF81593">
    <property type="entry name" value="Nucleotidyltransferase substrate binding subunit/domain"/>
    <property type="match status" value="1"/>
</dbReference>
<dbReference type="Pfam" id="PF05168">
    <property type="entry name" value="HEPN"/>
    <property type="match status" value="1"/>
</dbReference>
<feature type="domain" description="HEPN" evidence="1">
    <location>
        <begin position="19"/>
        <end position="123"/>
    </location>
</feature>
<name>A0A831LIJ7_9BACT</name>
<organism evidence="2">
    <name type="scientific">Mariniphaga anaerophila</name>
    <dbReference type="NCBI Taxonomy" id="1484053"/>
    <lineage>
        <taxon>Bacteria</taxon>
        <taxon>Pseudomonadati</taxon>
        <taxon>Bacteroidota</taxon>
        <taxon>Bacteroidia</taxon>
        <taxon>Marinilabiliales</taxon>
        <taxon>Prolixibacteraceae</taxon>
        <taxon>Mariniphaga</taxon>
    </lineage>
</organism>
<dbReference type="EMBL" id="DSDK01000051">
    <property type="protein sequence ID" value="HDR50160.1"/>
    <property type="molecule type" value="Genomic_DNA"/>
</dbReference>
<dbReference type="SMART" id="SM00748">
    <property type="entry name" value="HEPN"/>
    <property type="match status" value="1"/>
</dbReference>
<dbReference type="AlphaFoldDB" id="A0A831LIJ7"/>
<comment type="caution">
    <text evidence="2">The sequence shown here is derived from an EMBL/GenBank/DDBJ whole genome shotgun (WGS) entry which is preliminary data.</text>
</comment>
<accession>A0A831LIJ7</accession>
<dbReference type="Gene3D" id="1.20.120.330">
    <property type="entry name" value="Nucleotidyltransferases domain 2"/>
    <property type="match status" value="1"/>
</dbReference>
<dbReference type="InterPro" id="IPR007842">
    <property type="entry name" value="HEPN_dom"/>
</dbReference>
<reference evidence="2" key="1">
    <citation type="journal article" date="2020" name="mSystems">
        <title>Genome- and Community-Level Interaction Insights into Carbon Utilization and Element Cycling Functions of Hydrothermarchaeota in Hydrothermal Sediment.</title>
        <authorList>
            <person name="Zhou Z."/>
            <person name="Liu Y."/>
            <person name="Xu W."/>
            <person name="Pan J."/>
            <person name="Luo Z.H."/>
            <person name="Li M."/>
        </authorList>
    </citation>
    <scope>NUCLEOTIDE SEQUENCE [LARGE SCALE GENOMIC DNA]</scope>
    <source>
        <strain evidence="2">SpSt-1217</strain>
    </source>
</reference>
<evidence type="ECO:0000259" key="1">
    <source>
        <dbReference type="PROSITE" id="PS50910"/>
    </source>
</evidence>
<evidence type="ECO:0000313" key="2">
    <source>
        <dbReference type="EMBL" id="HDR50160.1"/>
    </source>
</evidence>
<dbReference type="PROSITE" id="PS50910">
    <property type="entry name" value="HEPN"/>
    <property type="match status" value="1"/>
</dbReference>